<dbReference type="InterPro" id="IPR001881">
    <property type="entry name" value="EGF-like_Ca-bd_dom"/>
</dbReference>
<keyword evidence="7" id="KW-1185">Reference proteome</keyword>
<feature type="domain" description="EGF-like" evidence="5">
    <location>
        <begin position="1385"/>
        <end position="1420"/>
    </location>
</feature>
<dbReference type="PROSITE" id="PS01186">
    <property type="entry name" value="EGF_2"/>
    <property type="match status" value="4"/>
</dbReference>
<dbReference type="InterPro" id="IPR006150">
    <property type="entry name" value="Cys_repeat_1"/>
</dbReference>
<feature type="disulfide bond" evidence="3">
    <location>
        <begin position="1943"/>
        <end position="1952"/>
    </location>
</feature>
<dbReference type="PANTHER" id="PTHR14949">
    <property type="entry name" value="EGF-LIKE-DOMAIN, MULTIPLE 7, 8"/>
    <property type="match status" value="1"/>
</dbReference>
<dbReference type="PANTHER" id="PTHR14949:SF54">
    <property type="entry name" value="VWFD DOMAIN-CONTAINING PROTEIN"/>
    <property type="match status" value="1"/>
</dbReference>
<dbReference type="Proteomes" id="UP000694888">
    <property type="component" value="Unplaced"/>
</dbReference>
<name>A0ABM0ZWM2_APLCA</name>
<dbReference type="SMART" id="SM00289">
    <property type="entry name" value="WR1"/>
    <property type="match status" value="4"/>
</dbReference>
<feature type="disulfide bond" evidence="3">
    <location>
        <begin position="1497"/>
        <end position="1506"/>
    </location>
</feature>
<dbReference type="Pfam" id="PF00095">
    <property type="entry name" value="WAP"/>
    <property type="match status" value="2"/>
</dbReference>
<organism evidence="7 8">
    <name type="scientific">Aplysia californica</name>
    <name type="common">California sea hare</name>
    <dbReference type="NCBI Taxonomy" id="6500"/>
    <lineage>
        <taxon>Eukaryota</taxon>
        <taxon>Metazoa</taxon>
        <taxon>Spiralia</taxon>
        <taxon>Lophotrochozoa</taxon>
        <taxon>Mollusca</taxon>
        <taxon>Gastropoda</taxon>
        <taxon>Heterobranchia</taxon>
        <taxon>Euthyneura</taxon>
        <taxon>Tectipleura</taxon>
        <taxon>Aplysiida</taxon>
        <taxon>Aplysioidea</taxon>
        <taxon>Aplysiidae</taxon>
        <taxon>Aplysia</taxon>
    </lineage>
</organism>
<feature type="signal peptide" evidence="4">
    <location>
        <begin position="1"/>
        <end position="19"/>
    </location>
</feature>
<comment type="caution">
    <text evidence="3">Lacks conserved residue(s) required for the propagation of feature annotation.</text>
</comment>
<feature type="non-terminal residue" evidence="8">
    <location>
        <position position="1986"/>
    </location>
</feature>
<feature type="disulfide bond" evidence="3">
    <location>
        <begin position="1145"/>
        <end position="1154"/>
    </location>
</feature>
<feature type="domain" description="EGF-like" evidence="5">
    <location>
        <begin position="1118"/>
        <end position="1155"/>
    </location>
</feature>
<feature type="disulfide bond" evidence="3">
    <location>
        <begin position="1439"/>
        <end position="1456"/>
    </location>
</feature>
<feature type="domain" description="EGF-like" evidence="5">
    <location>
        <begin position="1916"/>
        <end position="1953"/>
    </location>
</feature>
<dbReference type="InterPro" id="IPR000742">
    <property type="entry name" value="EGF"/>
</dbReference>
<dbReference type="CDD" id="cd00054">
    <property type="entry name" value="EGF_CA"/>
    <property type="match status" value="3"/>
</dbReference>
<evidence type="ECO:0000313" key="8">
    <source>
        <dbReference type="RefSeq" id="XP_012936028.1"/>
    </source>
</evidence>
<proteinExistence type="predicted"/>
<evidence type="ECO:0000256" key="1">
    <source>
        <dbReference type="ARBA" id="ARBA00022729"/>
    </source>
</evidence>
<feature type="domain" description="EGF-like" evidence="5">
    <location>
        <begin position="1468"/>
        <end position="1507"/>
    </location>
</feature>
<keyword evidence="2 3" id="KW-1015">Disulfide bond</keyword>
<feature type="disulfide bond" evidence="3">
    <location>
        <begin position="679"/>
        <end position="688"/>
    </location>
</feature>
<feature type="disulfide bond" evidence="3">
    <location>
        <begin position="1410"/>
        <end position="1419"/>
    </location>
</feature>
<feature type="chain" id="PRO_5046926790" evidence="4">
    <location>
        <begin position="20"/>
        <end position="1986"/>
    </location>
</feature>
<evidence type="ECO:0000259" key="6">
    <source>
        <dbReference type="PROSITE" id="PS51390"/>
    </source>
</evidence>
<dbReference type="InterPro" id="IPR008197">
    <property type="entry name" value="WAP_dom"/>
</dbReference>
<evidence type="ECO:0000259" key="5">
    <source>
        <dbReference type="PROSITE" id="PS50026"/>
    </source>
</evidence>
<gene>
    <name evidence="8" type="primary">LOC101857554</name>
</gene>
<sequence length="1986" mass="220238">MKAAVCAALGLMLVVMAEGQFAPDLPVNIINVEMYIPDLDLDQRPGLLDPTSGDHANLTSEVKKAFSEYGGDVEQVLLSDGSGCVKVFVVWNIADNSALFSLTRQLQRDGLTVFGKTWDIRFDECKPAATLPPPDTEVINFEMHVPDLDPMSRPSLMNVTSADYTELNAAIVSFFSQYGGEIEDVNVSDGGACTKIFIVWQNANRDLWFQLSQELKTVGFQAFGQMWKVNFDGSCQHVMTTPSPSVVNLEIYIPGLDLATKPDLQNANTDDYWTFRNAITSAVMPFRGFVDEVLVSDGGGCAKVYLTVTDIEDRSVFRLQEALKNKGLTVFDRSWRLNFDGCADDYSVVELKLYLVGLQWSDAYNDRSSPEYMSVASLVKERFQALGGKLMNLELGQVNGCAELMVQWEATRHAAILDVILGLTDVTVVLDNNYYKVQLRPCQPSQESTSSCPTLPPLTPCARDNCSTNAQCRSDYLCCDGCCMRVNYAVKFNASLVMDATFMPGYNTSTDVRFASLETSLTQWVRSAFTQTLSVSAGAELLGASPWFHKSRNVTRVHFSVFLEVDLGMPNLEEVADYLTVGDLAVEGTSYPILSVDIGRGGRCGRGHCPARSCNGVWKEFLSGLQYCDCVAGYHGPRCDLFDCRADISQPDSPTNSLCHSEGGQCLQQNTSSSYKCQCNMGYMGKTCETRVCDYFPDDFCSGQGQCVADMKGGNLCKCQPGRGGLFCENQQEDNLTQCQRQRRLMQYVHGIVGWNSTASVAQRETLREFFRMSNHTEYLVPACWPVNDAHQGGYHSMCNYDVRSGYSRCYCTNSEGEPNYWHYAGHMDCRIYSSGGENMTFEMYLHNVTYNRTTMSRNSAIYRSVETAARDALSNYGGRPNNITFQPHAGMCVKVTIQWLSTAAGAITADVYQSMLDWLSREPINVGRAMAYLSPRPCPMPMDEDVCPDMSREESGLVGLCAFMCSEDSECPGQLNKCCKNPCGGTNCMEVGYQQKLKTSLSTQIPYTMAVTSSADGSVSLDARLNTTLVAMVDNMMRRYRVPHYRMSRVVGFRPADDTVQRRKRQVMEPTTTIDMELLFRGEVPVKKVLEMSQMLERVHIPYMGTNYSVSAVDSGDEKNCPSKPCSSGSLCVTSLGGQRKCQCPMDKGGDYCENDVHLVEFKLYVLQLTWTRELQDPGSRRYMDWKTAVTSKLSGMGGKLVTLEFSSINSCVGMYVQWEATTDTAILSVITGLTSHPLGVAGMYYTVQTKPCPLTPTQGTGDDYVFSMSALVVIDMEFDPSILPTSPTYIMIDEIVQTEAPNAFRDVSSDVKVTARLRGLSPYRHEYMNLTALHVTAYLWKDLSYVELQKAKENLAATSFPNPGAEPLRAVHVEFGGHSGNGSFSACGNRRCNGVCKNFRTGQHVCACPTGYQGPLCDTFDCRTNMTSWPAPQVGHCQNGGMCRLDLEDSVFECECVPGYYGELCEVNVCDYMTEPCSQAGTCVGDVTSGELCRCEPGYAGLFCERRGTESLSDCEKERRLLLFAHQQVLGARQDPRLKIPMVSLLQEITSTFYTVPSCWPKDQAHDGGHHSFCEYNVTNGHQLDCFCTNVDGDRNGAHYVGHMDCRMYGTVQPVLKQGILYIPGLEYSDSLLDRASDLYKEIKEQISLILEPEVGGYLQKMFFIERAMCVRVTVNWMALERSRLKSVVTMLSGRSISLAGNTTTYSLSQKECLTAGQLDRCPRVPYDYESTLVGACEASSCRRDSDCHKGYKCCSAGCGNVTQCMIAGYLSKTQITLSTEIPFWADLYNSSSLLHRLVAYNISSLMDEVLKSKVVGYKMNKVLGFRPANSSSYRNDSYNNNNYNNNYNNSTYNNSTGGRNRRQALPATEVAVELYFISEVPVQQMLEVLEDVESSPIVIRGESYAVRRVRAGEEGPCPRDECSRGSVCAANISGNKYCACPVGRAGRRCEINECRVHQGGLACLNNGTCQFSNTYNDYRCDCP</sequence>
<dbReference type="InterPro" id="IPR036645">
    <property type="entry name" value="Elafin-like_sf"/>
</dbReference>
<feature type="domain" description="WAP" evidence="6">
    <location>
        <begin position="1717"/>
        <end position="1771"/>
    </location>
</feature>
<dbReference type="RefSeq" id="XP_012936028.1">
    <property type="nucleotide sequence ID" value="XM_013080574.1"/>
</dbReference>
<feature type="domain" description="EGF-like" evidence="5">
    <location>
        <begin position="650"/>
        <end position="689"/>
    </location>
</feature>
<accession>A0ABM0ZWM2</accession>
<feature type="domain" description="EGF-like" evidence="5">
    <location>
        <begin position="1430"/>
        <end position="1465"/>
    </location>
</feature>
<feature type="disulfide bond" evidence="3">
    <location>
        <begin position="719"/>
        <end position="728"/>
    </location>
</feature>
<evidence type="ECO:0000256" key="3">
    <source>
        <dbReference type="PROSITE-ProRule" id="PRU00076"/>
    </source>
</evidence>
<dbReference type="PROSITE" id="PS50026">
    <property type="entry name" value="EGF_3"/>
    <property type="match status" value="7"/>
</dbReference>
<dbReference type="PROSITE" id="PS00022">
    <property type="entry name" value="EGF_1"/>
    <property type="match status" value="7"/>
</dbReference>
<evidence type="ECO:0000256" key="2">
    <source>
        <dbReference type="ARBA" id="ARBA00023157"/>
    </source>
</evidence>
<dbReference type="GeneID" id="101857554"/>
<keyword evidence="1 4" id="KW-0732">Signal</keyword>
<dbReference type="SMART" id="SM00217">
    <property type="entry name" value="WAP"/>
    <property type="match status" value="2"/>
</dbReference>
<dbReference type="SMART" id="SM00181">
    <property type="entry name" value="EGF"/>
    <property type="match status" value="9"/>
</dbReference>
<evidence type="ECO:0000313" key="7">
    <source>
        <dbReference type="Proteomes" id="UP000694888"/>
    </source>
</evidence>
<feature type="domain" description="EGF-like" evidence="5">
    <location>
        <begin position="697"/>
        <end position="729"/>
    </location>
</feature>
<protein>
    <submittedName>
        <fullName evidence="8">Uncharacterized protein LOC101857554</fullName>
    </submittedName>
</protein>
<feature type="domain" description="WAP" evidence="6">
    <location>
        <begin position="938"/>
        <end position="993"/>
    </location>
</feature>
<dbReference type="Gene3D" id="4.10.75.10">
    <property type="entry name" value="Elafin-like"/>
    <property type="match status" value="2"/>
</dbReference>
<evidence type="ECO:0000256" key="4">
    <source>
        <dbReference type="SAM" id="SignalP"/>
    </source>
</evidence>
<reference evidence="8" key="1">
    <citation type="submission" date="2025-08" db="UniProtKB">
        <authorList>
            <consortium name="RefSeq"/>
        </authorList>
    </citation>
    <scope>IDENTIFICATION</scope>
</reference>
<dbReference type="InterPro" id="IPR050969">
    <property type="entry name" value="Dev_Signal_Modulators"/>
</dbReference>
<dbReference type="SUPFAM" id="SSF57196">
    <property type="entry name" value="EGF/Laminin"/>
    <property type="match status" value="2"/>
</dbReference>
<dbReference type="SMART" id="SM00179">
    <property type="entry name" value="EGF_CA"/>
    <property type="match status" value="2"/>
</dbReference>
<dbReference type="PROSITE" id="PS51390">
    <property type="entry name" value="WAP"/>
    <property type="match status" value="2"/>
</dbReference>
<dbReference type="Gene3D" id="2.10.25.10">
    <property type="entry name" value="Laminin"/>
    <property type="match status" value="3"/>
</dbReference>
<keyword evidence="3" id="KW-0245">EGF-like domain</keyword>
<dbReference type="Pfam" id="PF00008">
    <property type="entry name" value="EGF"/>
    <property type="match status" value="1"/>
</dbReference>